<dbReference type="InterPro" id="IPR029058">
    <property type="entry name" value="AB_hydrolase_fold"/>
</dbReference>
<dbReference type="Pfam" id="PF12697">
    <property type="entry name" value="Abhydrolase_6"/>
    <property type="match status" value="1"/>
</dbReference>
<dbReference type="KEGG" id="spph:KFK14_12285"/>
<dbReference type="Gene3D" id="3.40.50.1820">
    <property type="entry name" value="alpha/beta hydrolase"/>
    <property type="match status" value="1"/>
</dbReference>
<accession>A0A975Q017</accession>
<gene>
    <name evidence="2" type="ORF">KFK14_12285</name>
</gene>
<dbReference type="EMBL" id="CP073910">
    <property type="protein sequence ID" value="QUT03928.1"/>
    <property type="molecule type" value="Genomic_DNA"/>
</dbReference>
<proteinExistence type="predicted"/>
<dbReference type="InterPro" id="IPR051321">
    <property type="entry name" value="PHA/PHB_synthase"/>
</dbReference>
<dbReference type="PANTHER" id="PTHR36837">
    <property type="entry name" value="POLY(3-HYDROXYALKANOATE) POLYMERASE SUBUNIT PHAC"/>
    <property type="match status" value="1"/>
</dbReference>
<dbReference type="SUPFAM" id="SSF53474">
    <property type="entry name" value="alpha/beta-Hydrolases"/>
    <property type="match status" value="1"/>
</dbReference>
<evidence type="ECO:0000313" key="3">
    <source>
        <dbReference type="Proteomes" id="UP000681425"/>
    </source>
</evidence>
<keyword evidence="3" id="KW-1185">Reference proteome</keyword>
<evidence type="ECO:0000259" key="1">
    <source>
        <dbReference type="Pfam" id="PF12697"/>
    </source>
</evidence>
<dbReference type="PANTHER" id="PTHR36837:SF2">
    <property type="entry name" value="POLY(3-HYDROXYALKANOATE) POLYMERASE SUBUNIT PHAC"/>
    <property type="match status" value="1"/>
</dbReference>
<protein>
    <submittedName>
        <fullName evidence="2">Alpha/beta fold hydrolase</fullName>
    </submittedName>
</protein>
<dbReference type="Proteomes" id="UP000681425">
    <property type="component" value="Chromosome"/>
</dbReference>
<sequence>MNEAPIPVDAAIAPKVSAPQHGPRPLPLFLDILWRETHGDPALRQRAFTGLARYQNASRPLPPPPPRAAASAQNTRLLHYGTENRPKITKSQSLTAPAPVVFIPSLINPPTVLDLSERQSMLRYLAARGHDPWLIDWGTPKAGETGLDLAGHIERKLVPLIESIGRPVILAGYCLGGTLALGLAAIMPVAAVAAIASPWNFDGFPPDAREEVARLWSNAKPVCARLGYVPMEVLQSGFWSLDPARTIRKYAAFGDMAPGSHAEQAFLALEDWANEGPPLTYAAGEQLFEHLYAGNATGLGQWTIGGQHASVTDLPCPTLSIASLTDRIVPAASSPVLDENWTLKLGHVGMIISSRAQETLWDRLSGWLSKHGG</sequence>
<dbReference type="GO" id="GO:0016787">
    <property type="term" value="F:hydrolase activity"/>
    <property type="evidence" value="ECO:0007669"/>
    <property type="project" value="UniProtKB-KW"/>
</dbReference>
<feature type="domain" description="AB hydrolase-1" evidence="1">
    <location>
        <begin position="122"/>
        <end position="350"/>
    </location>
</feature>
<reference evidence="2" key="1">
    <citation type="submission" date="2021-04" db="EMBL/GenBank/DDBJ databases">
        <title>Isolation of p-tert-butylphenol degrading bacteria Sphingobium phenoxybenzoativorans Tas13 from active sludge.</title>
        <authorList>
            <person name="Li Y."/>
        </authorList>
    </citation>
    <scope>NUCLEOTIDE SEQUENCE</scope>
    <source>
        <strain evidence="2">Tas13</strain>
    </source>
</reference>
<dbReference type="RefSeq" id="WP_212607834.1">
    <property type="nucleotide sequence ID" value="NZ_CP073910.1"/>
</dbReference>
<organism evidence="2 3">
    <name type="scientific">Sphingobium phenoxybenzoativorans</name>
    <dbReference type="NCBI Taxonomy" id="1592790"/>
    <lineage>
        <taxon>Bacteria</taxon>
        <taxon>Pseudomonadati</taxon>
        <taxon>Pseudomonadota</taxon>
        <taxon>Alphaproteobacteria</taxon>
        <taxon>Sphingomonadales</taxon>
        <taxon>Sphingomonadaceae</taxon>
        <taxon>Sphingobium</taxon>
    </lineage>
</organism>
<name>A0A975Q017_9SPHN</name>
<keyword evidence="2" id="KW-0378">Hydrolase</keyword>
<dbReference type="InterPro" id="IPR000073">
    <property type="entry name" value="AB_hydrolase_1"/>
</dbReference>
<dbReference type="AlphaFoldDB" id="A0A975Q017"/>
<evidence type="ECO:0000313" key="2">
    <source>
        <dbReference type="EMBL" id="QUT03928.1"/>
    </source>
</evidence>